<keyword evidence="2" id="KW-0889">Transcription antitermination</keyword>
<gene>
    <name evidence="7" type="primary">nusB</name>
    <name evidence="7" type="ORF">JIN82_04275</name>
</gene>
<dbReference type="Pfam" id="PF01029">
    <property type="entry name" value="NusB"/>
    <property type="match status" value="1"/>
</dbReference>
<accession>A0A8J7MD59</accession>
<evidence type="ECO:0000256" key="1">
    <source>
        <dbReference type="ARBA" id="ARBA00005952"/>
    </source>
</evidence>
<proteinExistence type="inferred from homology"/>
<dbReference type="GO" id="GO:0003723">
    <property type="term" value="F:RNA binding"/>
    <property type="evidence" value="ECO:0007669"/>
    <property type="project" value="UniProtKB-KW"/>
</dbReference>
<dbReference type="GO" id="GO:0005829">
    <property type="term" value="C:cytosol"/>
    <property type="evidence" value="ECO:0007669"/>
    <property type="project" value="TreeGrafter"/>
</dbReference>
<dbReference type="NCBIfam" id="TIGR01951">
    <property type="entry name" value="nusB"/>
    <property type="match status" value="1"/>
</dbReference>
<dbReference type="GO" id="GO:0031564">
    <property type="term" value="P:transcription antitermination"/>
    <property type="evidence" value="ECO:0007669"/>
    <property type="project" value="UniProtKB-KW"/>
</dbReference>
<evidence type="ECO:0000313" key="7">
    <source>
        <dbReference type="EMBL" id="MBK1790370.1"/>
    </source>
</evidence>
<dbReference type="Gene3D" id="1.10.940.10">
    <property type="entry name" value="NusB-like"/>
    <property type="match status" value="1"/>
</dbReference>
<dbReference type="InterPro" id="IPR011605">
    <property type="entry name" value="NusB_fam"/>
</dbReference>
<keyword evidence="3" id="KW-0694">RNA-binding</keyword>
<evidence type="ECO:0000313" key="8">
    <source>
        <dbReference type="Proteomes" id="UP000624703"/>
    </source>
</evidence>
<comment type="similarity">
    <text evidence="1">Belongs to the NusB family.</text>
</comment>
<dbReference type="Proteomes" id="UP000624703">
    <property type="component" value="Unassembled WGS sequence"/>
</dbReference>
<keyword evidence="4" id="KW-0805">Transcription regulation</keyword>
<evidence type="ECO:0000256" key="3">
    <source>
        <dbReference type="ARBA" id="ARBA00022884"/>
    </source>
</evidence>
<dbReference type="EMBL" id="JAENIM010000021">
    <property type="protein sequence ID" value="MBK1790370.1"/>
    <property type="molecule type" value="Genomic_DNA"/>
</dbReference>
<reference evidence="7" key="1">
    <citation type="submission" date="2021-01" db="EMBL/GenBank/DDBJ databases">
        <title>Modified the classification status of verrucomicrobia.</title>
        <authorList>
            <person name="Feng X."/>
        </authorList>
    </citation>
    <scope>NUCLEOTIDE SEQUENCE</scope>
    <source>
        <strain evidence="7">_KCTC 22039</strain>
    </source>
</reference>
<dbReference type="InterPro" id="IPR035926">
    <property type="entry name" value="NusB-like_sf"/>
</dbReference>
<keyword evidence="8" id="KW-1185">Reference proteome</keyword>
<dbReference type="AlphaFoldDB" id="A0A8J7MD59"/>
<dbReference type="GO" id="GO:0006353">
    <property type="term" value="P:DNA-templated transcription termination"/>
    <property type="evidence" value="ECO:0007669"/>
    <property type="project" value="InterPro"/>
</dbReference>
<evidence type="ECO:0000259" key="6">
    <source>
        <dbReference type="Pfam" id="PF01029"/>
    </source>
</evidence>
<name>A0A8J7MD59_9BACT</name>
<keyword evidence="5" id="KW-0804">Transcription</keyword>
<dbReference type="InterPro" id="IPR006027">
    <property type="entry name" value="NusB_RsmB_TIM44"/>
</dbReference>
<dbReference type="PANTHER" id="PTHR11078:SF3">
    <property type="entry name" value="ANTITERMINATION NUSB DOMAIN-CONTAINING PROTEIN"/>
    <property type="match status" value="1"/>
</dbReference>
<dbReference type="RefSeq" id="WP_200310403.1">
    <property type="nucleotide sequence ID" value="NZ_JAENIM010000021.1"/>
</dbReference>
<sequence>MLKRRQIRETAIQYLYCADLEGGAAAENLEETFWQIAQESNIRKLALAKNKAIQHITQGRPGRIEKFVARQPEAQSLLGSYTDYAVFNGILVKLTEGESKLSTCLDRLSQLAKDEDEQAEFEEMLEEVFVLNHSLQNSRKEWHKQCEDFPELSGKLQACTAAIVQLGRISERLDIVEFPEKQPGHPATSHIESSSEELQGLRREAGKMIKGVLDNKETLDAKLSECIENFSPERIDPIDRAVMRLAVYELLNCPDVPRAVAINEAIEIARRFGSSQSARFINGVLDAVK</sequence>
<feature type="domain" description="NusB/RsmB/TIM44" evidence="6">
    <location>
        <begin position="201"/>
        <end position="288"/>
    </location>
</feature>
<dbReference type="PANTHER" id="PTHR11078">
    <property type="entry name" value="N UTILIZATION SUBSTANCE PROTEIN B-RELATED"/>
    <property type="match status" value="1"/>
</dbReference>
<dbReference type="SUPFAM" id="SSF48013">
    <property type="entry name" value="NusB-like"/>
    <property type="match status" value="1"/>
</dbReference>
<protein>
    <submittedName>
        <fullName evidence="7">Transcription antitermination factor NusB</fullName>
    </submittedName>
</protein>
<evidence type="ECO:0000256" key="5">
    <source>
        <dbReference type="ARBA" id="ARBA00023163"/>
    </source>
</evidence>
<comment type="caution">
    <text evidence="7">The sequence shown here is derived from an EMBL/GenBank/DDBJ whole genome shotgun (WGS) entry which is preliminary data.</text>
</comment>
<evidence type="ECO:0000256" key="2">
    <source>
        <dbReference type="ARBA" id="ARBA00022814"/>
    </source>
</evidence>
<organism evidence="7 8">
    <name type="scientific">Persicirhabdus sediminis</name>
    <dbReference type="NCBI Taxonomy" id="454144"/>
    <lineage>
        <taxon>Bacteria</taxon>
        <taxon>Pseudomonadati</taxon>
        <taxon>Verrucomicrobiota</taxon>
        <taxon>Verrucomicrobiia</taxon>
        <taxon>Verrucomicrobiales</taxon>
        <taxon>Verrucomicrobiaceae</taxon>
        <taxon>Persicirhabdus</taxon>
    </lineage>
</organism>
<evidence type="ECO:0000256" key="4">
    <source>
        <dbReference type="ARBA" id="ARBA00023015"/>
    </source>
</evidence>